<evidence type="ECO:0000256" key="9">
    <source>
        <dbReference type="ARBA" id="ARBA00023136"/>
    </source>
</evidence>
<dbReference type="Pfam" id="PF06391">
    <property type="entry name" value="MAT1"/>
    <property type="match status" value="1"/>
</dbReference>
<feature type="region of interest" description="Disordered" evidence="13">
    <location>
        <begin position="419"/>
        <end position="446"/>
    </location>
</feature>
<feature type="domain" description="MAT1 centre" evidence="15">
    <location>
        <begin position="495"/>
        <end position="657"/>
    </location>
</feature>
<name>A0A4T0IEY9_WALIC</name>
<dbReference type="GO" id="GO:0006862">
    <property type="term" value="P:nucleotide transport"/>
    <property type="evidence" value="ECO:0007669"/>
    <property type="project" value="InterPro"/>
</dbReference>
<reference evidence="16 17" key="1">
    <citation type="submission" date="2019-03" db="EMBL/GenBank/DDBJ databases">
        <title>Sequencing 23 genomes of Wallemia ichthyophaga.</title>
        <authorList>
            <person name="Gostincar C."/>
        </authorList>
    </citation>
    <scope>NUCLEOTIDE SEQUENCE [LARGE SCALE GENOMIC DNA]</scope>
    <source>
        <strain evidence="16 17">EXF-8621</strain>
    </source>
</reference>
<proteinExistence type="inferred from homology"/>
<evidence type="ECO:0000256" key="10">
    <source>
        <dbReference type="ARBA" id="ARBA00023274"/>
    </source>
</evidence>
<dbReference type="SUPFAM" id="SSF103506">
    <property type="entry name" value="Mitochondrial carrier"/>
    <property type="match status" value="1"/>
</dbReference>
<protein>
    <recommendedName>
        <fullName evidence="15">MAT1 centre domain-containing protein</fullName>
    </recommendedName>
</protein>
<keyword evidence="3" id="KW-0813">Transport</keyword>
<feature type="compositionally biased region" description="Low complexity" evidence="13">
    <location>
        <begin position="1026"/>
        <end position="1038"/>
    </location>
</feature>
<dbReference type="Gene3D" id="3.30.56.30">
    <property type="entry name" value="Signal recognition particle, SRP19-like subunit"/>
    <property type="match status" value="1"/>
</dbReference>
<dbReference type="PROSITE" id="PS50920">
    <property type="entry name" value="SOLCAR"/>
    <property type="match status" value="2"/>
</dbReference>
<keyword evidence="12" id="KW-0175">Coiled coil</keyword>
<feature type="compositionally biased region" description="Basic residues" evidence="13">
    <location>
        <begin position="1224"/>
        <end position="1237"/>
    </location>
</feature>
<evidence type="ECO:0000256" key="2">
    <source>
        <dbReference type="ARBA" id="ARBA00006375"/>
    </source>
</evidence>
<dbReference type="InterPro" id="IPR036521">
    <property type="entry name" value="SRP19-like_sf"/>
</dbReference>
<dbReference type="GO" id="GO:0005675">
    <property type="term" value="C:transcription factor TFIIH holo complex"/>
    <property type="evidence" value="ECO:0007669"/>
    <property type="project" value="InterPro"/>
</dbReference>
<feature type="region of interest" description="Disordered" evidence="13">
    <location>
        <begin position="1171"/>
        <end position="1237"/>
    </location>
</feature>
<feature type="compositionally biased region" description="Low complexity" evidence="13">
    <location>
        <begin position="1000"/>
        <end position="1018"/>
    </location>
</feature>
<dbReference type="GO" id="GO:0006614">
    <property type="term" value="P:SRP-dependent cotranslational protein targeting to membrane"/>
    <property type="evidence" value="ECO:0007669"/>
    <property type="project" value="InterPro"/>
</dbReference>
<evidence type="ECO:0000259" key="15">
    <source>
        <dbReference type="Pfam" id="PF06391"/>
    </source>
</evidence>
<evidence type="ECO:0000256" key="11">
    <source>
        <dbReference type="PROSITE-ProRule" id="PRU00282"/>
    </source>
</evidence>
<dbReference type="NCBIfam" id="TIGR00570">
    <property type="entry name" value="cdk7"/>
    <property type="match status" value="1"/>
</dbReference>
<evidence type="ECO:0000256" key="14">
    <source>
        <dbReference type="SAM" id="Phobius"/>
    </source>
</evidence>
<dbReference type="Gene3D" id="1.50.40.10">
    <property type="entry name" value="Mitochondrial carrier domain"/>
    <property type="match status" value="1"/>
</dbReference>
<keyword evidence="8" id="KW-0733">Signal recognition particle</keyword>
<evidence type="ECO:0000256" key="3">
    <source>
        <dbReference type="ARBA" id="ARBA00022448"/>
    </source>
</evidence>
<dbReference type="InterPro" id="IPR015877">
    <property type="entry name" value="MAT1_centre"/>
</dbReference>
<dbReference type="EMBL" id="SPOF01000001">
    <property type="protein sequence ID" value="TIB17419.1"/>
    <property type="molecule type" value="Genomic_DNA"/>
</dbReference>
<evidence type="ECO:0000256" key="6">
    <source>
        <dbReference type="ARBA" id="ARBA00022737"/>
    </source>
</evidence>
<evidence type="ECO:0000256" key="1">
    <source>
        <dbReference type="ARBA" id="ARBA00004141"/>
    </source>
</evidence>
<dbReference type="PANTHER" id="PTHR45683">
    <property type="entry name" value="MITOCHONDRIAL NICOTINAMIDE ADENINE DINUCLEOTIDE TRANSPORTER 1-RELATED-RELATED"/>
    <property type="match status" value="1"/>
</dbReference>
<comment type="caution">
    <text evidence="16">The sequence shown here is derived from an EMBL/GenBank/DDBJ whole genome shotgun (WGS) entry which is preliminary data.</text>
</comment>
<feature type="coiled-coil region" evidence="12">
    <location>
        <begin position="575"/>
        <end position="627"/>
    </location>
</feature>
<dbReference type="InterPro" id="IPR007274">
    <property type="entry name" value="Cop_transporter"/>
</dbReference>
<feature type="repeat" description="Solcar" evidence="11">
    <location>
        <begin position="171"/>
        <end position="260"/>
    </location>
</feature>
<feature type="compositionally biased region" description="Polar residues" evidence="13">
    <location>
        <begin position="430"/>
        <end position="440"/>
    </location>
</feature>
<dbReference type="GO" id="GO:0008312">
    <property type="term" value="F:7S RNA binding"/>
    <property type="evidence" value="ECO:0007669"/>
    <property type="project" value="InterPro"/>
</dbReference>
<dbReference type="AlphaFoldDB" id="A0A4T0IEY9"/>
<dbReference type="InterPro" id="IPR004575">
    <property type="entry name" value="MAT1/Tfb3"/>
</dbReference>
<dbReference type="GO" id="GO:0061575">
    <property type="term" value="F:cyclin-dependent protein serine/threonine kinase activator activity"/>
    <property type="evidence" value="ECO:0007669"/>
    <property type="project" value="InterPro"/>
</dbReference>
<evidence type="ECO:0000313" key="16">
    <source>
        <dbReference type="EMBL" id="TIB17419.1"/>
    </source>
</evidence>
<gene>
    <name evidence="16" type="ORF">E3P90_00098</name>
</gene>
<dbReference type="Proteomes" id="UP000306954">
    <property type="component" value="Unassembled WGS sequence"/>
</dbReference>
<sequence length="1237" mass="138353">MDMGSSGMEGGMNMGDMGGCTTSMLWNWNIKDTCPVSKQWHITNDGAFAGTVIGVFFIVVAIEALRRFGREYDRKLVNDYRKSQASAGNTSMAPDVDAKGDVGPAPVLVGTGQLRPFRPTLSQQFIRALVYFVQYSATYIVMLIAMTFNGYLLFAIFFGGGFGYLVSSWDTVGLDQAAAGFGAGIMATFTMQPFDIIKVRFQVASTSENAGYGRAIWTALRNVVKKEGPTGLWRGIVPNIIGNSSGWATYFYFYTMFKGAAQTRQHNTALSPSQYLLCASTAGSISAMITNPFYVIKTRMYTSSYNNSSAYRGLLDGFNKVVSSEGVCGLWKGTLLALGTVANSALQFTIYEEMKKSRFAARDTQPGVNDRLPNWEYTALSGSSKLIALAATYPYQVIRSRLQVGLTLISTSMWLTSNKSNKKGVKSSSRDNTPLESGKTTKLLGPGVRDKTGKITEYSVVSRRQMPSMFFRPLSESIATITGPEPCPICGKITRKTAFVAQTFEDLGVEKEVAVRRRVAKAYNLNAEDFSDLRSYNDYLEEVEDITYNLINNIDISNTEAKIRSHQAKNASSIISNSAREVADAEAVKAEEERERKEREARAKEARRELEQEMIEKDQDKEVLLRELEHSSKSAGKVMAQQKSKALKRSSARTTNQLKPVSIPTNTFPPDNPMPFMTDDVWDPLYDEDAYDDYSGLYKLAPSVYADGFKGAESVVGGDEIARAGGWTREQAWERAIREEVIVKSDVMDEGEDADNKHLKNWNRTDHIESFTTNKDDLVETKLCPLRTAKAKQLTIQQSFARQLPKHEKPKDSIRLWIDDKPAIEEVVFKKPTLPNAKSQTKRSDAKKMLQLTNTLPVPNKRRKLNPIWTTFIKTPKIEAVKTAKPINSSPYKWVKPSDSVVVTADKKMTMFEPTNLKLHKKEVDKAGGTTSAWCNASFIDDNAYTHIFYLCNRLIMPRIEEEVDESKKVEFDDDFDMPLNALGGQGNQGALLEHVDEAQQPAQQPSQPPASTSTSTSAPPPPSSFPGMPGMPGLPSQFMEEERIPLPVIIDSKSKPRMRPIHDEMELDEYKNWITLYPVYFDAKANQSQRKLPRNKCVWWPLANDLAECTGNLGYRTLFEPTKTHPSDWENPGRIKIELEHSGHKEKTRVISEIGEELKDKLRDDTVIQKRTHKLPSAPKNVTLRRPAWSPAKPVGMYPKTANEQPPPEPIKPGTKPDEAPKKEKKPKIKRKVIRA</sequence>
<dbReference type="InterPro" id="IPR044712">
    <property type="entry name" value="SLC25A32-like"/>
</dbReference>
<feature type="region of interest" description="Disordered" evidence="13">
    <location>
        <begin position="998"/>
        <end position="1038"/>
    </location>
</feature>
<organism evidence="16 17">
    <name type="scientific">Wallemia ichthyophaga</name>
    <dbReference type="NCBI Taxonomy" id="245174"/>
    <lineage>
        <taxon>Eukaryota</taxon>
        <taxon>Fungi</taxon>
        <taxon>Dikarya</taxon>
        <taxon>Basidiomycota</taxon>
        <taxon>Wallemiomycotina</taxon>
        <taxon>Wallemiomycetes</taxon>
        <taxon>Wallemiales</taxon>
        <taxon>Wallemiaceae</taxon>
        <taxon>Wallemia</taxon>
    </lineage>
</organism>
<evidence type="ECO:0000256" key="5">
    <source>
        <dbReference type="ARBA" id="ARBA00022692"/>
    </source>
</evidence>
<keyword evidence="4" id="KW-0963">Cytoplasm</keyword>
<dbReference type="GO" id="GO:0006289">
    <property type="term" value="P:nucleotide-excision repair"/>
    <property type="evidence" value="ECO:0007669"/>
    <property type="project" value="InterPro"/>
</dbReference>
<evidence type="ECO:0000256" key="4">
    <source>
        <dbReference type="ARBA" id="ARBA00022490"/>
    </source>
</evidence>
<dbReference type="InterPro" id="IPR018108">
    <property type="entry name" value="MCP_transmembrane"/>
</dbReference>
<evidence type="ECO:0000256" key="12">
    <source>
        <dbReference type="SAM" id="Coils"/>
    </source>
</evidence>
<dbReference type="GO" id="GO:0005786">
    <property type="term" value="C:signal recognition particle, endoplasmic reticulum targeting"/>
    <property type="evidence" value="ECO:0007669"/>
    <property type="project" value="UniProtKB-KW"/>
</dbReference>
<dbReference type="GO" id="GO:0005375">
    <property type="term" value="F:copper ion transmembrane transporter activity"/>
    <property type="evidence" value="ECO:0007669"/>
    <property type="project" value="InterPro"/>
</dbReference>
<evidence type="ECO:0000256" key="8">
    <source>
        <dbReference type="ARBA" id="ARBA00023135"/>
    </source>
</evidence>
<comment type="subcellular location">
    <subcellularLocation>
        <location evidence="1">Membrane</location>
        <topology evidence="1">Multi-pass membrane protein</topology>
    </subcellularLocation>
</comment>
<evidence type="ECO:0000256" key="13">
    <source>
        <dbReference type="SAM" id="MobiDB-lite"/>
    </source>
</evidence>
<dbReference type="GO" id="GO:0016020">
    <property type="term" value="C:membrane"/>
    <property type="evidence" value="ECO:0007669"/>
    <property type="project" value="UniProtKB-SubCell"/>
</dbReference>
<keyword evidence="7 14" id="KW-1133">Transmembrane helix</keyword>
<dbReference type="SUPFAM" id="SSF69695">
    <property type="entry name" value="SRP19"/>
    <property type="match status" value="1"/>
</dbReference>
<dbReference type="Pfam" id="PF01922">
    <property type="entry name" value="SRP19"/>
    <property type="match status" value="1"/>
</dbReference>
<dbReference type="InterPro" id="IPR002778">
    <property type="entry name" value="Signal_recog_particle_SRP19"/>
</dbReference>
<accession>A0A4T0IEY9</accession>
<keyword evidence="6" id="KW-0677">Repeat</keyword>
<dbReference type="Pfam" id="PF00153">
    <property type="entry name" value="Mito_carr"/>
    <property type="match status" value="2"/>
</dbReference>
<feature type="repeat" description="Solcar" evidence="11">
    <location>
        <begin position="270"/>
        <end position="357"/>
    </location>
</feature>
<keyword evidence="9 11" id="KW-0472">Membrane</keyword>
<dbReference type="Pfam" id="PF04145">
    <property type="entry name" value="Ctr"/>
    <property type="match status" value="1"/>
</dbReference>
<evidence type="ECO:0000256" key="7">
    <source>
        <dbReference type="ARBA" id="ARBA00022989"/>
    </source>
</evidence>
<keyword evidence="10" id="KW-0687">Ribonucleoprotein</keyword>
<feature type="transmembrane region" description="Helical" evidence="14">
    <location>
        <begin position="46"/>
        <end position="65"/>
    </location>
</feature>
<evidence type="ECO:0000313" key="17">
    <source>
        <dbReference type="Proteomes" id="UP000306954"/>
    </source>
</evidence>
<dbReference type="InterPro" id="IPR023395">
    <property type="entry name" value="MCP_dom_sf"/>
</dbReference>
<keyword evidence="5 11" id="KW-0812">Transmembrane</keyword>
<comment type="similarity">
    <text evidence="2">Belongs to the mitochondrial carrier (TC 2.A.29) family.</text>
</comment>